<feature type="domain" description="CENP-V/GFA" evidence="5">
    <location>
        <begin position="10"/>
        <end position="126"/>
    </location>
</feature>
<evidence type="ECO:0000313" key="7">
    <source>
        <dbReference type="Proteomes" id="UP000186002"/>
    </source>
</evidence>
<dbReference type="SUPFAM" id="SSF51316">
    <property type="entry name" value="Mss4-like"/>
    <property type="match status" value="1"/>
</dbReference>
<keyword evidence="3" id="KW-0862">Zinc</keyword>
<comment type="similarity">
    <text evidence="1">Belongs to the Gfa family.</text>
</comment>
<sequence>MTGQATKTVLKGGCLCGAVTFEATGVFDRFFLCHCERCRKGTGTAHAANVFSTDFELTWLSGEGNTTKFLVEGTRHSRHFCNTCGSPLPRTSADGVRLVVPAGSLETPLHLRPEAHIFTASRADWDDELENVPAFPGFPS</sequence>
<proteinExistence type="inferred from homology"/>
<dbReference type="GO" id="GO:0016846">
    <property type="term" value="F:carbon-sulfur lyase activity"/>
    <property type="evidence" value="ECO:0007669"/>
    <property type="project" value="InterPro"/>
</dbReference>
<dbReference type="Pfam" id="PF04828">
    <property type="entry name" value="GFA"/>
    <property type="match status" value="1"/>
</dbReference>
<gene>
    <name evidence="6" type="ORF">SAMN05444272_1900</name>
</gene>
<dbReference type="PANTHER" id="PTHR33337">
    <property type="entry name" value="GFA DOMAIN-CONTAINING PROTEIN"/>
    <property type="match status" value="1"/>
</dbReference>
<reference evidence="6 7" key="1">
    <citation type="submission" date="2016-11" db="EMBL/GenBank/DDBJ databases">
        <authorList>
            <person name="Jaros S."/>
            <person name="Januszkiewicz K."/>
            <person name="Wedrychowicz H."/>
        </authorList>
    </citation>
    <scope>NUCLEOTIDE SEQUENCE [LARGE SCALE GENOMIC DNA]</scope>
    <source>
        <strain evidence="6 7">DSM 22153</strain>
    </source>
</reference>
<evidence type="ECO:0000256" key="4">
    <source>
        <dbReference type="ARBA" id="ARBA00023239"/>
    </source>
</evidence>
<keyword evidence="7" id="KW-1185">Reference proteome</keyword>
<protein>
    <submittedName>
        <fullName evidence="6">Uncharacterized conserved protein</fullName>
    </submittedName>
</protein>
<evidence type="ECO:0000256" key="3">
    <source>
        <dbReference type="ARBA" id="ARBA00022833"/>
    </source>
</evidence>
<evidence type="ECO:0000259" key="5">
    <source>
        <dbReference type="PROSITE" id="PS51891"/>
    </source>
</evidence>
<dbReference type="Gene3D" id="3.90.1590.10">
    <property type="entry name" value="glutathione-dependent formaldehyde- activating enzyme (gfa)"/>
    <property type="match status" value="1"/>
</dbReference>
<dbReference type="AlphaFoldDB" id="A0A1M7GE48"/>
<accession>A0A1M7GE48</accession>
<dbReference type="RefSeq" id="WP_073012261.1">
    <property type="nucleotide sequence ID" value="NZ_FRBW01000002.1"/>
</dbReference>
<dbReference type="PROSITE" id="PS51891">
    <property type="entry name" value="CENP_V_GFA"/>
    <property type="match status" value="1"/>
</dbReference>
<name>A0A1M7GE48_9HYPH</name>
<evidence type="ECO:0000313" key="6">
    <source>
        <dbReference type="EMBL" id="SHM14642.1"/>
    </source>
</evidence>
<dbReference type="GO" id="GO:0046872">
    <property type="term" value="F:metal ion binding"/>
    <property type="evidence" value="ECO:0007669"/>
    <property type="project" value="UniProtKB-KW"/>
</dbReference>
<organism evidence="6 7">
    <name type="scientific">Roseibium suaedae</name>
    <dbReference type="NCBI Taxonomy" id="735517"/>
    <lineage>
        <taxon>Bacteria</taxon>
        <taxon>Pseudomonadati</taxon>
        <taxon>Pseudomonadota</taxon>
        <taxon>Alphaproteobacteria</taxon>
        <taxon>Hyphomicrobiales</taxon>
        <taxon>Stappiaceae</taxon>
        <taxon>Roseibium</taxon>
    </lineage>
</organism>
<dbReference type="EMBL" id="FRBW01000002">
    <property type="protein sequence ID" value="SHM14642.1"/>
    <property type="molecule type" value="Genomic_DNA"/>
</dbReference>
<dbReference type="Proteomes" id="UP000186002">
    <property type="component" value="Unassembled WGS sequence"/>
</dbReference>
<keyword evidence="2" id="KW-0479">Metal-binding</keyword>
<evidence type="ECO:0000256" key="1">
    <source>
        <dbReference type="ARBA" id="ARBA00005495"/>
    </source>
</evidence>
<keyword evidence="4" id="KW-0456">Lyase</keyword>
<dbReference type="InterPro" id="IPR006913">
    <property type="entry name" value="CENP-V/GFA"/>
</dbReference>
<dbReference type="PANTHER" id="PTHR33337:SF40">
    <property type="entry name" value="CENP-V_GFA DOMAIN-CONTAINING PROTEIN-RELATED"/>
    <property type="match status" value="1"/>
</dbReference>
<dbReference type="STRING" id="735517.SAMN05444272_1900"/>
<dbReference type="InterPro" id="IPR011057">
    <property type="entry name" value="Mss4-like_sf"/>
</dbReference>
<dbReference type="OrthoDB" id="9807246at2"/>
<evidence type="ECO:0000256" key="2">
    <source>
        <dbReference type="ARBA" id="ARBA00022723"/>
    </source>
</evidence>